<dbReference type="PANTHER" id="PTHR11909">
    <property type="entry name" value="CASEIN KINASE-RELATED"/>
    <property type="match status" value="1"/>
</dbReference>
<dbReference type="SMART" id="SM00220">
    <property type="entry name" value="S_TKc"/>
    <property type="match status" value="1"/>
</dbReference>
<name>A0A2V3IIF6_9FLOR</name>
<accession>A0A2V3IIF6</accession>
<dbReference type="STRING" id="448386.A0A2V3IIF6"/>
<dbReference type="InterPro" id="IPR050235">
    <property type="entry name" value="CK1_Ser-Thr_kinase"/>
</dbReference>
<dbReference type="SUPFAM" id="SSF56112">
    <property type="entry name" value="Protein kinase-like (PK-like)"/>
    <property type="match status" value="1"/>
</dbReference>
<gene>
    <name evidence="3" type="ORF">BWQ96_08387</name>
</gene>
<dbReference type="Gene3D" id="1.10.510.10">
    <property type="entry name" value="Transferase(Phosphotransferase) domain 1"/>
    <property type="match status" value="1"/>
</dbReference>
<dbReference type="GO" id="GO:0004674">
    <property type="term" value="F:protein serine/threonine kinase activity"/>
    <property type="evidence" value="ECO:0007669"/>
    <property type="project" value="UniProtKB-EC"/>
</dbReference>
<evidence type="ECO:0000313" key="4">
    <source>
        <dbReference type="Proteomes" id="UP000247409"/>
    </source>
</evidence>
<dbReference type="AlphaFoldDB" id="A0A2V3IIF6"/>
<sequence>MTGVSDKENDYHGETVNNRWIVGEALGDGSVGVVHDCGDKNNEYSRVAIKFARISASDEEDEEAEDALHNERDVLETLNACAPSLRIPKMYEHGEHDATPYIVMQKLGNSVDKYWVESNQHFSNTTILMLTIQVFDIVESLHRKHFYHGDIKISNVVTGELDTGSLYLIDFGISSCVSCHSLYDIFDLLDMAVELFRDGEGNLMPLEQISGLRLDNLSDEQEEVIRKNVDAAYNFRARAHTPIPEEFRVMVHEALIHRPLDYRRLRSLLKSALEKSENHELCKFDWMLA</sequence>
<evidence type="ECO:0000256" key="1">
    <source>
        <dbReference type="ARBA" id="ARBA00012513"/>
    </source>
</evidence>
<reference evidence="3 4" key="1">
    <citation type="journal article" date="2018" name="Mol. Biol. Evol.">
        <title>Analysis of the draft genome of the red seaweed Gracilariopsis chorda provides insights into genome size evolution in Rhodophyta.</title>
        <authorList>
            <person name="Lee J."/>
            <person name="Yang E.C."/>
            <person name="Graf L."/>
            <person name="Yang J.H."/>
            <person name="Qiu H."/>
            <person name="Zel Zion U."/>
            <person name="Chan C.X."/>
            <person name="Stephens T.G."/>
            <person name="Weber A.P.M."/>
            <person name="Boo G.H."/>
            <person name="Boo S.M."/>
            <person name="Kim K.M."/>
            <person name="Shin Y."/>
            <person name="Jung M."/>
            <person name="Lee S.J."/>
            <person name="Yim H.S."/>
            <person name="Lee J.H."/>
            <person name="Bhattacharya D."/>
            <person name="Yoon H.S."/>
        </authorList>
    </citation>
    <scope>NUCLEOTIDE SEQUENCE [LARGE SCALE GENOMIC DNA]</scope>
    <source>
        <strain evidence="3 4">SKKU-2015</strain>
        <tissue evidence="3">Whole body</tissue>
    </source>
</reference>
<dbReference type="Proteomes" id="UP000247409">
    <property type="component" value="Unassembled WGS sequence"/>
</dbReference>
<evidence type="ECO:0000259" key="2">
    <source>
        <dbReference type="PROSITE" id="PS50011"/>
    </source>
</evidence>
<dbReference type="OrthoDB" id="2687620at2759"/>
<dbReference type="PROSITE" id="PS00108">
    <property type="entry name" value="PROTEIN_KINASE_ST"/>
    <property type="match status" value="1"/>
</dbReference>
<dbReference type="InterPro" id="IPR008271">
    <property type="entry name" value="Ser/Thr_kinase_AS"/>
</dbReference>
<dbReference type="Pfam" id="PF00069">
    <property type="entry name" value="Pkinase"/>
    <property type="match status" value="1"/>
</dbReference>
<evidence type="ECO:0000313" key="3">
    <source>
        <dbReference type="EMBL" id="PXF41885.1"/>
    </source>
</evidence>
<dbReference type="GO" id="GO:0005524">
    <property type="term" value="F:ATP binding"/>
    <property type="evidence" value="ECO:0007669"/>
    <property type="project" value="InterPro"/>
</dbReference>
<keyword evidence="4" id="KW-1185">Reference proteome</keyword>
<dbReference type="EMBL" id="NBIV01000187">
    <property type="protein sequence ID" value="PXF41885.1"/>
    <property type="molecule type" value="Genomic_DNA"/>
</dbReference>
<dbReference type="InterPro" id="IPR000719">
    <property type="entry name" value="Prot_kinase_dom"/>
</dbReference>
<dbReference type="PROSITE" id="PS50011">
    <property type="entry name" value="PROTEIN_KINASE_DOM"/>
    <property type="match status" value="1"/>
</dbReference>
<feature type="domain" description="Protein kinase" evidence="2">
    <location>
        <begin position="20"/>
        <end position="289"/>
    </location>
</feature>
<organism evidence="3 4">
    <name type="scientific">Gracilariopsis chorda</name>
    <dbReference type="NCBI Taxonomy" id="448386"/>
    <lineage>
        <taxon>Eukaryota</taxon>
        <taxon>Rhodophyta</taxon>
        <taxon>Florideophyceae</taxon>
        <taxon>Rhodymeniophycidae</taxon>
        <taxon>Gracilariales</taxon>
        <taxon>Gracilariaceae</taxon>
        <taxon>Gracilariopsis</taxon>
    </lineage>
</organism>
<proteinExistence type="predicted"/>
<comment type="caution">
    <text evidence="3">The sequence shown here is derived from an EMBL/GenBank/DDBJ whole genome shotgun (WGS) entry which is preliminary data.</text>
</comment>
<dbReference type="EC" id="2.7.11.1" evidence="1"/>
<dbReference type="InterPro" id="IPR011009">
    <property type="entry name" value="Kinase-like_dom_sf"/>
</dbReference>
<protein>
    <recommendedName>
        <fullName evidence="1">non-specific serine/threonine protein kinase</fullName>
        <ecNumber evidence="1">2.7.11.1</ecNumber>
    </recommendedName>
</protein>